<protein>
    <submittedName>
        <fullName evidence="1">Uncharacterized protein</fullName>
    </submittedName>
</protein>
<name>A0ABZ0SCP1_9GAMM</name>
<dbReference type="Proteomes" id="UP001432180">
    <property type="component" value="Chromosome"/>
</dbReference>
<sequence>MKTLTLKIDDRISDQFTWLLEHFSPNKVQILEQSEYIDDDTDIRGIPGIKNSILEARNESE</sequence>
<proteinExistence type="predicted"/>
<organism evidence="1 2">
    <name type="scientific">Thiorhodovibrio winogradskyi</name>
    <dbReference type="NCBI Taxonomy" id="77007"/>
    <lineage>
        <taxon>Bacteria</taxon>
        <taxon>Pseudomonadati</taxon>
        <taxon>Pseudomonadota</taxon>
        <taxon>Gammaproteobacteria</taxon>
        <taxon>Chromatiales</taxon>
        <taxon>Chromatiaceae</taxon>
        <taxon>Thiorhodovibrio</taxon>
    </lineage>
</organism>
<reference evidence="1 2" key="1">
    <citation type="journal article" date="2023" name="Microorganisms">
        <title>Thiorhodovibrio frisius and Trv. litoralis spp. nov., Two Novel Members from a Clade of Fastidious Purple Sulfur Bacteria That Exhibit Unique Red-Shifted Light-Harvesting Capabilities.</title>
        <authorList>
            <person name="Methner A."/>
            <person name="Kuzyk S.B."/>
            <person name="Petersen J."/>
            <person name="Bauer S."/>
            <person name="Brinkmann H."/>
            <person name="Sichau K."/>
            <person name="Wanner G."/>
            <person name="Wolf J."/>
            <person name="Neumann-Schaal M."/>
            <person name="Henke P."/>
            <person name="Tank M."/>
            <person name="Sproer C."/>
            <person name="Bunk B."/>
            <person name="Overmann J."/>
        </authorList>
    </citation>
    <scope>NUCLEOTIDE SEQUENCE [LARGE SCALE GENOMIC DNA]</scope>
    <source>
        <strain evidence="1 2">DSM 6702</strain>
    </source>
</reference>
<dbReference type="EMBL" id="CP121472">
    <property type="protein sequence ID" value="WPL18360.1"/>
    <property type="molecule type" value="Genomic_DNA"/>
</dbReference>
<gene>
    <name evidence="1" type="ORF">Thiowin_03431</name>
</gene>
<evidence type="ECO:0000313" key="1">
    <source>
        <dbReference type="EMBL" id="WPL18360.1"/>
    </source>
</evidence>
<evidence type="ECO:0000313" key="2">
    <source>
        <dbReference type="Proteomes" id="UP001432180"/>
    </source>
</evidence>
<accession>A0ABZ0SCP1</accession>
<dbReference type="RefSeq" id="WP_328984127.1">
    <property type="nucleotide sequence ID" value="NZ_CP121472.1"/>
</dbReference>
<keyword evidence="2" id="KW-1185">Reference proteome</keyword>